<protein>
    <recommendedName>
        <fullName evidence="1">Chitin-binding type-2 domain-containing protein</fullName>
    </recommendedName>
</protein>
<reference evidence="2" key="1">
    <citation type="journal article" date="2019" name="bioRxiv">
        <title>The Genome of the Zebra Mussel, Dreissena polymorpha: A Resource for Invasive Species Research.</title>
        <authorList>
            <person name="McCartney M.A."/>
            <person name="Auch B."/>
            <person name="Kono T."/>
            <person name="Mallez S."/>
            <person name="Zhang Y."/>
            <person name="Obille A."/>
            <person name="Becker A."/>
            <person name="Abrahante J.E."/>
            <person name="Garbe J."/>
            <person name="Badalamenti J.P."/>
            <person name="Herman A."/>
            <person name="Mangelson H."/>
            <person name="Liachko I."/>
            <person name="Sullivan S."/>
            <person name="Sone E.D."/>
            <person name="Koren S."/>
            <person name="Silverstein K.A.T."/>
            <person name="Beckman K.B."/>
            <person name="Gohl D.M."/>
        </authorList>
    </citation>
    <scope>NUCLEOTIDE SEQUENCE</scope>
    <source>
        <strain evidence="2">Duluth1</strain>
        <tissue evidence="2">Whole animal</tissue>
    </source>
</reference>
<proteinExistence type="predicted"/>
<dbReference type="GO" id="GO:0005576">
    <property type="term" value="C:extracellular region"/>
    <property type="evidence" value="ECO:0007669"/>
    <property type="project" value="InterPro"/>
</dbReference>
<name>A0A9D4ERV2_DREPO</name>
<accession>A0A9D4ERV2</accession>
<dbReference type="GO" id="GO:0008061">
    <property type="term" value="F:chitin binding"/>
    <property type="evidence" value="ECO:0007669"/>
    <property type="project" value="InterPro"/>
</dbReference>
<dbReference type="Proteomes" id="UP000828390">
    <property type="component" value="Unassembled WGS sequence"/>
</dbReference>
<reference evidence="2" key="2">
    <citation type="submission" date="2020-11" db="EMBL/GenBank/DDBJ databases">
        <authorList>
            <person name="McCartney M.A."/>
            <person name="Auch B."/>
            <person name="Kono T."/>
            <person name="Mallez S."/>
            <person name="Becker A."/>
            <person name="Gohl D.M."/>
            <person name="Silverstein K.A.T."/>
            <person name="Koren S."/>
            <person name="Bechman K.B."/>
            <person name="Herman A."/>
            <person name="Abrahante J.E."/>
            <person name="Garbe J."/>
        </authorList>
    </citation>
    <scope>NUCLEOTIDE SEQUENCE</scope>
    <source>
        <strain evidence="2">Duluth1</strain>
        <tissue evidence="2">Whole animal</tissue>
    </source>
</reference>
<organism evidence="2 3">
    <name type="scientific">Dreissena polymorpha</name>
    <name type="common">Zebra mussel</name>
    <name type="synonym">Mytilus polymorpha</name>
    <dbReference type="NCBI Taxonomy" id="45954"/>
    <lineage>
        <taxon>Eukaryota</taxon>
        <taxon>Metazoa</taxon>
        <taxon>Spiralia</taxon>
        <taxon>Lophotrochozoa</taxon>
        <taxon>Mollusca</taxon>
        <taxon>Bivalvia</taxon>
        <taxon>Autobranchia</taxon>
        <taxon>Heteroconchia</taxon>
        <taxon>Euheterodonta</taxon>
        <taxon>Imparidentia</taxon>
        <taxon>Neoheterodontei</taxon>
        <taxon>Myida</taxon>
        <taxon>Dreissenoidea</taxon>
        <taxon>Dreissenidae</taxon>
        <taxon>Dreissena</taxon>
    </lineage>
</organism>
<dbReference type="PROSITE" id="PS50940">
    <property type="entry name" value="CHIT_BIND_II"/>
    <property type="match status" value="1"/>
</dbReference>
<dbReference type="EMBL" id="JAIWYP010000008">
    <property type="protein sequence ID" value="KAH3782880.1"/>
    <property type="molecule type" value="Genomic_DNA"/>
</dbReference>
<gene>
    <name evidence="2" type="ORF">DPMN_160802</name>
</gene>
<dbReference type="SUPFAM" id="SSF57625">
    <property type="entry name" value="Invertebrate chitin-binding proteins"/>
    <property type="match status" value="1"/>
</dbReference>
<dbReference type="InterPro" id="IPR036508">
    <property type="entry name" value="Chitin-bd_dom_sf"/>
</dbReference>
<dbReference type="AlphaFoldDB" id="A0A9D4ERV2"/>
<evidence type="ECO:0000313" key="3">
    <source>
        <dbReference type="Proteomes" id="UP000828390"/>
    </source>
</evidence>
<keyword evidence="3" id="KW-1185">Reference proteome</keyword>
<sequence>MMDRMFTAPSVPPNIAGRYRFCTIDTFRHDPENTQSHIQFTHSLIFSGKDPLPKQEVDGVMTANTELYRRGEKLWNLIGEMWLINRLNYAQTPVNLVDMTMSLPKLENKSVSVQLMVRLVGFPALPGVQDRDSLTFLASEAIFCTSAPIQDVFQRLGNASKNTCGVDSISPHVTDGTTEMTFTLTFHDVDTSVGDLKRHVVGIILDSTPRIENEAGPILKFGAMDVAENSLRRNANDSTLVESTANSKVVVTVAEDPCSPDKHKVTLPDMNNPAGFFICYKGSSFKSACAPPGTFDPVTLVCV</sequence>
<dbReference type="InterPro" id="IPR002557">
    <property type="entry name" value="Chitin-bd_dom"/>
</dbReference>
<evidence type="ECO:0000259" key="1">
    <source>
        <dbReference type="PROSITE" id="PS50940"/>
    </source>
</evidence>
<feature type="domain" description="Chitin-binding type-2" evidence="1">
    <location>
        <begin position="255"/>
        <end position="303"/>
    </location>
</feature>
<evidence type="ECO:0000313" key="2">
    <source>
        <dbReference type="EMBL" id="KAH3782880.1"/>
    </source>
</evidence>
<comment type="caution">
    <text evidence="2">The sequence shown here is derived from an EMBL/GenBank/DDBJ whole genome shotgun (WGS) entry which is preliminary data.</text>
</comment>